<gene>
    <name evidence="7" type="ORF">BN2475_590071</name>
</gene>
<dbReference type="GO" id="GO:0003700">
    <property type="term" value="F:DNA-binding transcription factor activity"/>
    <property type="evidence" value="ECO:0007669"/>
    <property type="project" value="TreeGrafter"/>
</dbReference>
<feature type="domain" description="HTH iclR-type" evidence="5">
    <location>
        <begin position="28"/>
        <end position="90"/>
    </location>
</feature>
<dbReference type="Gene3D" id="3.30.450.40">
    <property type="match status" value="1"/>
</dbReference>
<dbReference type="Gene3D" id="1.10.10.10">
    <property type="entry name" value="Winged helix-like DNA-binding domain superfamily/Winged helix DNA-binding domain"/>
    <property type="match status" value="1"/>
</dbReference>
<keyword evidence="1" id="KW-0805">Transcription regulation</keyword>
<sequence>MRQTMRTAHGTSLTMEAEDRDDDDRYRAPALDKGLDILELLAEQKEGLTRAEITKLLGRNASEMYRMLQRLVARQYVVRSAAGDRYSLSLKLYALAHRHPPMNRLISEALPLMQRFADVAEQSCHLVVYDRGNLLVIAQVDGPGTWGMSVRLGSRVGLIDTGSGRVMLAFQSIEQRQQMLAEHTKVKGEVTIDRDALEQVCERIRTAGFSQKDSQQIFGVTDVTFPILGPSGQAIAVLTCPYLRRIDEYAAPTLEAATALLRETVQALSMSRERAA</sequence>
<dbReference type="PANTHER" id="PTHR30136:SF7">
    <property type="entry name" value="HTH-TYPE TRANSCRIPTIONAL REGULATOR KDGR-RELATED"/>
    <property type="match status" value="1"/>
</dbReference>
<organism evidence="7 8">
    <name type="scientific">Paraburkholderia ribeironis</name>
    <dbReference type="NCBI Taxonomy" id="1247936"/>
    <lineage>
        <taxon>Bacteria</taxon>
        <taxon>Pseudomonadati</taxon>
        <taxon>Pseudomonadota</taxon>
        <taxon>Betaproteobacteria</taxon>
        <taxon>Burkholderiales</taxon>
        <taxon>Burkholderiaceae</taxon>
        <taxon>Paraburkholderia</taxon>
    </lineage>
</organism>
<protein>
    <submittedName>
        <fullName evidence="7">Transcriptional regulator, IclR family</fullName>
    </submittedName>
</protein>
<name>A0A1N7SES9_9BURK</name>
<dbReference type="InterPro" id="IPR005471">
    <property type="entry name" value="Tscrpt_reg_IclR_N"/>
</dbReference>
<feature type="compositionally biased region" description="Polar residues" evidence="4">
    <location>
        <begin position="1"/>
        <end position="14"/>
    </location>
</feature>
<feature type="domain" description="IclR-ED" evidence="6">
    <location>
        <begin position="91"/>
        <end position="274"/>
    </location>
</feature>
<dbReference type="InterPro" id="IPR036388">
    <property type="entry name" value="WH-like_DNA-bd_sf"/>
</dbReference>
<feature type="region of interest" description="Disordered" evidence="4">
    <location>
        <begin position="1"/>
        <end position="23"/>
    </location>
</feature>
<keyword evidence="3" id="KW-0804">Transcription</keyword>
<dbReference type="InterPro" id="IPR029016">
    <property type="entry name" value="GAF-like_dom_sf"/>
</dbReference>
<dbReference type="AlphaFoldDB" id="A0A1N7SES9"/>
<evidence type="ECO:0000259" key="6">
    <source>
        <dbReference type="PROSITE" id="PS51078"/>
    </source>
</evidence>
<keyword evidence="2" id="KW-0238">DNA-binding</keyword>
<dbReference type="SUPFAM" id="SSF55781">
    <property type="entry name" value="GAF domain-like"/>
    <property type="match status" value="1"/>
</dbReference>
<evidence type="ECO:0000313" key="7">
    <source>
        <dbReference type="EMBL" id="SIT45844.1"/>
    </source>
</evidence>
<dbReference type="PROSITE" id="PS51077">
    <property type="entry name" value="HTH_ICLR"/>
    <property type="match status" value="1"/>
</dbReference>
<accession>A0A1N7SES9</accession>
<keyword evidence="8" id="KW-1185">Reference proteome</keyword>
<proteinExistence type="predicted"/>
<reference evidence="7 8" key="1">
    <citation type="submission" date="2016-12" db="EMBL/GenBank/DDBJ databases">
        <authorList>
            <person name="Song W.-J."/>
            <person name="Kurnit D.M."/>
        </authorList>
    </citation>
    <scope>NUCLEOTIDE SEQUENCE [LARGE SCALE GENOMIC DNA]</scope>
    <source>
        <strain evidence="7 8">STM7296</strain>
    </source>
</reference>
<dbReference type="InterPro" id="IPR036390">
    <property type="entry name" value="WH_DNA-bd_sf"/>
</dbReference>
<evidence type="ECO:0000256" key="3">
    <source>
        <dbReference type="ARBA" id="ARBA00023163"/>
    </source>
</evidence>
<dbReference type="SMART" id="SM00346">
    <property type="entry name" value="HTH_ICLR"/>
    <property type="match status" value="1"/>
</dbReference>
<dbReference type="PROSITE" id="PS51078">
    <property type="entry name" value="ICLR_ED"/>
    <property type="match status" value="1"/>
</dbReference>
<dbReference type="InterPro" id="IPR050707">
    <property type="entry name" value="HTH_MetabolicPath_Reg"/>
</dbReference>
<evidence type="ECO:0000256" key="1">
    <source>
        <dbReference type="ARBA" id="ARBA00023015"/>
    </source>
</evidence>
<dbReference type="GO" id="GO:0003677">
    <property type="term" value="F:DNA binding"/>
    <property type="evidence" value="ECO:0007669"/>
    <property type="project" value="UniProtKB-KW"/>
</dbReference>
<evidence type="ECO:0000256" key="4">
    <source>
        <dbReference type="SAM" id="MobiDB-lite"/>
    </source>
</evidence>
<dbReference type="PANTHER" id="PTHR30136">
    <property type="entry name" value="HELIX-TURN-HELIX TRANSCRIPTIONAL REGULATOR, ICLR FAMILY"/>
    <property type="match status" value="1"/>
</dbReference>
<evidence type="ECO:0000259" key="5">
    <source>
        <dbReference type="PROSITE" id="PS51077"/>
    </source>
</evidence>
<dbReference type="EMBL" id="CYGX02000059">
    <property type="protein sequence ID" value="SIT45844.1"/>
    <property type="molecule type" value="Genomic_DNA"/>
</dbReference>
<dbReference type="Pfam" id="PF09339">
    <property type="entry name" value="HTH_IclR"/>
    <property type="match status" value="1"/>
</dbReference>
<dbReference type="InterPro" id="IPR014757">
    <property type="entry name" value="Tscrpt_reg_IclR_C"/>
</dbReference>
<evidence type="ECO:0000256" key="2">
    <source>
        <dbReference type="ARBA" id="ARBA00023125"/>
    </source>
</evidence>
<dbReference type="Proteomes" id="UP000187012">
    <property type="component" value="Unassembled WGS sequence"/>
</dbReference>
<dbReference type="GO" id="GO:0045892">
    <property type="term" value="P:negative regulation of DNA-templated transcription"/>
    <property type="evidence" value="ECO:0007669"/>
    <property type="project" value="TreeGrafter"/>
</dbReference>
<dbReference type="SUPFAM" id="SSF46785">
    <property type="entry name" value="Winged helix' DNA-binding domain"/>
    <property type="match status" value="1"/>
</dbReference>
<evidence type="ECO:0000313" key="8">
    <source>
        <dbReference type="Proteomes" id="UP000187012"/>
    </source>
</evidence>
<dbReference type="Pfam" id="PF01614">
    <property type="entry name" value="IclR_C"/>
    <property type="match status" value="1"/>
</dbReference>
<dbReference type="STRING" id="1247936.BN2475_590071"/>